<evidence type="ECO:0000256" key="2">
    <source>
        <dbReference type="ARBA" id="ARBA00023054"/>
    </source>
</evidence>
<dbReference type="PANTHER" id="PTHR45616:SF9">
    <property type="entry name" value="KERATIN, TYPE II CYTOSKELETAL 8-RELATED"/>
    <property type="match status" value="1"/>
</dbReference>
<proteinExistence type="inferred from homology"/>
<comment type="similarity">
    <text evidence="3">Belongs to the intermediate filament family.</text>
</comment>
<keyword evidence="2 4" id="KW-0175">Coiled coil</keyword>
<dbReference type="Proteomes" id="UP000593565">
    <property type="component" value="Unassembled WGS sequence"/>
</dbReference>
<gene>
    <name evidence="6" type="ORF">AMELA_G00264830</name>
</gene>
<organism evidence="6 7">
    <name type="scientific">Ameiurus melas</name>
    <name type="common">Black bullhead</name>
    <name type="synonym">Silurus melas</name>
    <dbReference type="NCBI Taxonomy" id="219545"/>
    <lineage>
        <taxon>Eukaryota</taxon>
        <taxon>Metazoa</taxon>
        <taxon>Chordata</taxon>
        <taxon>Craniata</taxon>
        <taxon>Vertebrata</taxon>
        <taxon>Euteleostomi</taxon>
        <taxon>Actinopterygii</taxon>
        <taxon>Neopterygii</taxon>
        <taxon>Teleostei</taxon>
        <taxon>Ostariophysi</taxon>
        <taxon>Siluriformes</taxon>
        <taxon>Ictaluridae</taxon>
        <taxon>Ameiurus</taxon>
    </lineage>
</organism>
<dbReference type="Gene3D" id="1.20.5.500">
    <property type="entry name" value="Single helix bin"/>
    <property type="match status" value="1"/>
</dbReference>
<dbReference type="InterPro" id="IPR039008">
    <property type="entry name" value="IF_rod_dom"/>
</dbReference>
<protein>
    <recommendedName>
        <fullName evidence="5">IF rod domain-containing protein</fullName>
    </recommendedName>
</protein>
<keyword evidence="1 3" id="KW-0403">Intermediate filament</keyword>
<dbReference type="SMART" id="SM01391">
    <property type="entry name" value="Filament"/>
    <property type="match status" value="1"/>
</dbReference>
<dbReference type="GO" id="GO:0030280">
    <property type="term" value="F:structural constituent of skin epidermis"/>
    <property type="evidence" value="ECO:0007669"/>
    <property type="project" value="TreeGrafter"/>
</dbReference>
<dbReference type="AlphaFoldDB" id="A0A7J5ZPS3"/>
<dbReference type="PRINTS" id="PR01276">
    <property type="entry name" value="TYPE2KERATIN"/>
</dbReference>
<dbReference type="PROSITE" id="PS00226">
    <property type="entry name" value="IF_ROD_1"/>
    <property type="match status" value="1"/>
</dbReference>
<evidence type="ECO:0000259" key="5">
    <source>
        <dbReference type="PROSITE" id="PS51842"/>
    </source>
</evidence>
<accession>A0A7J5ZPS3</accession>
<evidence type="ECO:0000256" key="1">
    <source>
        <dbReference type="ARBA" id="ARBA00022754"/>
    </source>
</evidence>
<dbReference type="InterPro" id="IPR018039">
    <property type="entry name" value="IF_conserved"/>
</dbReference>
<feature type="domain" description="IF rod" evidence="5">
    <location>
        <begin position="74"/>
        <end position="385"/>
    </location>
</feature>
<reference evidence="6 7" key="1">
    <citation type="submission" date="2020-02" db="EMBL/GenBank/DDBJ databases">
        <title>A chromosome-scale genome assembly of the black bullhead catfish (Ameiurus melas).</title>
        <authorList>
            <person name="Wen M."/>
            <person name="Zham M."/>
            <person name="Cabau C."/>
            <person name="Klopp C."/>
            <person name="Donnadieu C."/>
            <person name="Roques C."/>
            <person name="Bouchez O."/>
            <person name="Lampietro C."/>
            <person name="Jouanno E."/>
            <person name="Herpin A."/>
            <person name="Louis A."/>
            <person name="Berthelot C."/>
            <person name="Parey E."/>
            <person name="Roest-Crollius H."/>
            <person name="Braasch I."/>
            <person name="Postlethwait J."/>
            <person name="Robinson-Rechavi M."/>
            <person name="Echchiki A."/>
            <person name="Begum T."/>
            <person name="Montfort J."/>
            <person name="Schartl M."/>
            <person name="Bobe J."/>
            <person name="Guiguen Y."/>
        </authorList>
    </citation>
    <scope>NUCLEOTIDE SEQUENCE [LARGE SCALE GENOMIC DNA]</scope>
    <source>
        <strain evidence="6">M_S1</strain>
        <tissue evidence="6">Blood</tissue>
    </source>
</reference>
<evidence type="ECO:0000313" key="6">
    <source>
        <dbReference type="EMBL" id="KAF4072585.1"/>
    </source>
</evidence>
<feature type="coiled-coil region" evidence="4">
    <location>
        <begin position="276"/>
        <end position="363"/>
    </location>
</feature>
<dbReference type="PANTHER" id="PTHR45616">
    <property type="entry name" value="GATA-TYPE DOMAIN-CONTAINING PROTEIN"/>
    <property type="match status" value="1"/>
</dbReference>
<name>A0A7J5ZPS3_AMEME</name>
<sequence>MSSRKHISTTRNFSSLSLGSHDAFKRTLPCLGNFGLGSQNALGSSLNAVVTNSSLLEPVKLNLDPNIHSIKVQEKEQIKTLNDRFASFIDKVRHLEQQNKVLETKLQLLQRGPPTESNMEYMFKMYISTLQSELSSLKNNEAYLNAELQSVVSLVEDNKCKYEEEINKRYTAENDFVCLKKDVDTDYKSRIKLEAMLSEVLQELDFLKALYAEEVRELKEQLKDTSVVVEMDNSRELNMKQVVKEVKSQFEEVSARSRQEAEAWYKNKFQLVSSQAEQYSSEIKSTKCEIADIKKLITKLQADIMAAKEKCKSVDGQIVEAEQRGDEAVLDAKQQLKQLAEALKKAKQDMTRQVREYQELMNIKLGLDVEIATYRRLLEGEENRIGQDSVIRVQTVPNTSHTESVKTIICTNVLIKTFETQDDDVNSAKD</sequence>
<comment type="caution">
    <text evidence="6">The sequence shown here is derived from an EMBL/GenBank/DDBJ whole genome shotgun (WGS) entry which is preliminary data.</text>
</comment>
<dbReference type="GO" id="GO:0005615">
    <property type="term" value="C:extracellular space"/>
    <property type="evidence" value="ECO:0007669"/>
    <property type="project" value="TreeGrafter"/>
</dbReference>
<dbReference type="FunFam" id="1.20.5.170:FF:000004">
    <property type="entry name" value="Keratin, type II cytoskeletal 5"/>
    <property type="match status" value="1"/>
</dbReference>
<dbReference type="Gene3D" id="1.20.5.1160">
    <property type="entry name" value="Vasodilator-stimulated phosphoprotein"/>
    <property type="match status" value="1"/>
</dbReference>
<keyword evidence="7" id="KW-1185">Reference proteome</keyword>
<dbReference type="PROSITE" id="PS51842">
    <property type="entry name" value="IF_ROD_2"/>
    <property type="match status" value="1"/>
</dbReference>
<dbReference type="Gene3D" id="1.20.5.170">
    <property type="match status" value="1"/>
</dbReference>
<dbReference type="GO" id="GO:0045095">
    <property type="term" value="C:keratin filament"/>
    <property type="evidence" value="ECO:0007669"/>
    <property type="project" value="InterPro"/>
</dbReference>
<dbReference type="SUPFAM" id="SSF64593">
    <property type="entry name" value="Intermediate filament protein, coiled coil region"/>
    <property type="match status" value="2"/>
</dbReference>
<evidence type="ECO:0000313" key="7">
    <source>
        <dbReference type="Proteomes" id="UP000593565"/>
    </source>
</evidence>
<dbReference type="InterPro" id="IPR003054">
    <property type="entry name" value="Keratin_II"/>
</dbReference>
<dbReference type="Pfam" id="PF00038">
    <property type="entry name" value="Filament"/>
    <property type="match status" value="1"/>
</dbReference>
<dbReference type="FunFam" id="1.20.5.1160:FF:000001">
    <property type="entry name" value="Keratin type II"/>
    <property type="match status" value="1"/>
</dbReference>
<evidence type="ECO:0000256" key="4">
    <source>
        <dbReference type="SAM" id="Coils"/>
    </source>
</evidence>
<feature type="coiled-coil region" evidence="4">
    <location>
        <begin position="78"/>
        <end position="147"/>
    </location>
</feature>
<dbReference type="EMBL" id="JAAGNN010000025">
    <property type="protein sequence ID" value="KAF4072585.1"/>
    <property type="molecule type" value="Genomic_DNA"/>
</dbReference>
<dbReference type="GO" id="GO:0031424">
    <property type="term" value="P:keratinization"/>
    <property type="evidence" value="ECO:0007669"/>
    <property type="project" value="TreeGrafter"/>
</dbReference>
<dbReference type="GO" id="GO:0045109">
    <property type="term" value="P:intermediate filament organization"/>
    <property type="evidence" value="ECO:0007669"/>
    <property type="project" value="TreeGrafter"/>
</dbReference>
<evidence type="ECO:0000256" key="3">
    <source>
        <dbReference type="RuleBase" id="RU000685"/>
    </source>
</evidence>